<evidence type="ECO:0000313" key="4">
    <source>
        <dbReference type="Proteomes" id="UP000240957"/>
    </source>
</evidence>
<dbReference type="Proteomes" id="UP001595455">
    <property type="component" value="Unassembled WGS sequence"/>
</dbReference>
<dbReference type="AlphaFoldDB" id="A0A371YL56"/>
<comment type="caution">
    <text evidence="3">The sequence shown here is derived from an EMBL/GenBank/DDBJ whole genome shotgun (WGS) entry which is preliminary data.</text>
</comment>
<proteinExistence type="predicted"/>
<dbReference type="RefSeq" id="WP_107009668.1">
    <property type="nucleotide sequence ID" value="NZ_JBHRSF010000062.1"/>
</dbReference>
<dbReference type="InterPro" id="IPR029069">
    <property type="entry name" value="HotDog_dom_sf"/>
</dbReference>
<organism evidence="3 4">
    <name type="scientific">Acinetobacter sichuanensis</name>
    <dbReference type="NCBI Taxonomy" id="2136183"/>
    <lineage>
        <taxon>Bacteria</taxon>
        <taxon>Pseudomonadati</taxon>
        <taxon>Pseudomonadota</taxon>
        <taxon>Gammaproteobacteria</taxon>
        <taxon>Moraxellales</taxon>
        <taxon>Moraxellaceae</taxon>
        <taxon>Acinetobacter</taxon>
    </lineage>
</organism>
<dbReference type="Proteomes" id="UP000240957">
    <property type="component" value="Unassembled WGS sequence"/>
</dbReference>
<reference evidence="2" key="1">
    <citation type="journal article" date="2014" name="Int. J. Syst. Evol. Microbiol.">
        <title>Complete genome of a new Firmicutes species belonging to the dominant human colonic microbiota ('Ruminococcus bicirculans') reveals two chromosomes and a selective capacity to utilize plant glucans.</title>
        <authorList>
            <consortium name="NISC Comparative Sequencing Program"/>
            <person name="Wegmann U."/>
            <person name="Louis P."/>
            <person name="Goesmann A."/>
            <person name="Henrissat B."/>
            <person name="Duncan S.H."/>
            <person name="Flint H.J."/>
        </authorList>
    </citation>
    <scope>NUCLEOTIDE SEQUENCE</scope>
    <source>
        <strain evidence="2">KCTC 62575</strain>
    </source>
</reference>
<reference evidence="2" key="4">
    <citation type="submission" date="2024-09" db="EMBL/GenBank/DDBJ databases">
        <authorList>
            <person name="Sun Q."/>
            <person name="Mori K."/>
        </authorList>
    </citation>
    <scope>NUCLEOTIDE SEQUENCE</scope>
    <source>
        <strain evidence="2">KCTC 62575</strain>
    </source>
</reference>
<dbReference type="InterPro" id="IPR052342">
    <property type="entry name" value="MCH/BMMD"/>
</dbReference>
<sequence>MATLEEIYHTCLYWDELEVGTEFSTAGRTITEADVVGFAGLTADFNRAHVDEEFAQQGPFGKRIAHGLLVASISVGLATRSMVHQLIETTQIAVMENTIKFVKPTLIGDTIHVDISVIEKRETSNPKRGVTIFRRLTKNQKGETLIDSRVVYLMKTRSITECLS</sequence>
<evidence type="ECO:0000259" key="1">
    <source>
        <dbReference type="Pfam" id="PF01575"/>
    </source>
</evidence>
<feature type="domain" description="MaoC-like" evidence="1">
    <location>
        <begin position="19"/>
        <end position="129"/>
    </location>
</feature>
<gene>
    <name evidence="2" type="ORF">ACFODO_13530</name>
    <name evidence="3" type="ORF">C9E89_017745</name>
</gene>
<accession>A0A371YL56</accession>
<keyword evidence="5" id="KW-1185">Reference proteome</keyword>
<dbReference type="PANTHER" id="PTHR43664:SF1">
    <property type="entry name" value="BETA-METHYLMALYL-COA DEHYDRATASE"/>
    <property type="match status" value="1"/>
</dbReference>
<reference evidence="3 4" key="2">
    <citation type="submission" date="2018-08" db="EMBL/GenBank/DDBJ databases">
        <title>The draft genome of Acinetobacter sichuanensis strain WCHAc060041.</title>
        <authorList>
            <person name="Qin J."/>
            <person name="Feng Y."/>
            <person name="Zong Z."/>
        </authorList>
    </citation>
    <scope>NUCLEOTIDE SEQUENCE [LARGE SCALE GENOMIC DNA]</scope>
    <source>
        <strain evidence="3 4">WCHAc060041</strain>
    </source>
</reference>
<dbReference type="OrthoDB" id="9759612at2"/>
<dbReference type="SUPFAM" id="SSF54637">
    <property type="entry name" value="Thioesterase/thiol ester dehydrase-isomerase"/>
    <property type="match status" value="1"/>
</dbReference>
<dbReference type="EMBL" id="JBHRSF010000062">
    <property type="protein sequence ID" value="MFC2996273.1"/>
    <property type="molecule type" value="Genomic_DNA"/>
</dbReference>
<dbReference type="Pfam" id="PF01575">
    <property type="entry name" value="MaoC_dehydratas"/>
    <property type="match status" value="1"/>
</dbReference>
<name>A0A371YL56_9GAMM</name>
<dbReference type="InterPro" id="IPR002539">
    <property type="entry name" value="MaoC-like_dom"/>
</dbReference>
<protein>
    <submittedName>
        <fullName evidence="3">Acyl dehydratase</fullName>
    </submittedName>
    <submittedName>
        <fullName evidence="2">MaoC family dehydratase</fullName>
    </submittedName>
</protein>
<reference evidence="5" key="3">
    <citation type="journal article" date="2019" name="Int. J. Syst. Evol. Microbiol.">
        <title>The Global Catalogue of Microorganisms (GCM) 10K type strain sequencing project: providing services to taxonomists for standard genome sequencing and annotation.</title>
        <authorList>
            <consortium name="The Broad Institute Genomics Platform"/>
            <consortium name="The Broad Institute Genome Sequencing Center for Infectious Disease"/>
            <person name="Wu L."/>
            <person name="Ma J."/>
        </authorList>
    </citation>
    <scope>NUCLEOTIDE SEQUENCE [LARGE SCALE GENOMIC DNA]</scope>
    <source>
        <strain evidence="5">KCTC 62575</strain>
    </source>
</reference>
<dbReference type="Gene3D" id="3.10.129.10">
    <property type="entry name" value="Hotdog Thioesterase"/>
    <property type="match status" value="1"/>
</dbReference>
<evidence type="ECO:0000313" key="2">
    <source>
        <dbReference type="EMBL" id="MFC2996273.1"/>
    </source>
</evidence>
<dbReference type="PANTHER" id="PTHR43664">
    <property type="entry name" value="MONOAMINE OXIDASE-RELATED"/>
    <property type="match status" value="1"/>
</dbReference>
<evidence type="ECO:0000313" key="3">
    <source>
        <dbReference type="EMBL" id="RFC82196.1"/>
    </source>
</evidence>
<evidence type="ECO:0000313" key="5">
    <source>
        <dbReference type="Proteomes" id="UP001595455"/>
    </source>
</evidence>
<dbReference type="EMBL" id="PYIX02000040">
    <property type="protein sequence ID" value="RFC82196.1"/>
    <property type="molecule type" value="Genomic_DNA"/>
</dbReference>